<gene>
    <name evidence="2" type="ORF">Tco_1030140</name>
</gene>
<evidence type="ECO:0000259" key="1">
    <source>
        <dbReference type="Pfam" id="PF07727"/>
    </source>
</evidence>
<dbReference type="Pfam" id="PF07727">
    <property type="entry name" value="RVT_2"/>
    <property type="match status" value="2"/>
</dbReference>
<organism evidence="2 3">
    <name type="scientific">Tanacetum coccineum</name>
    <dbReference type="NCBI Taxonomy" id="301880"/>
    <lineage>
        <taxon>Eukaryota</taxon>
        <taxon>Viridiplantae</taxon>
        <taxon>Streptophyta</taxon>
        <taxon>Embryophyta</taxon>
        <taxon>Tracheophyta</taxon>
        <taxon>Spermatophyta</taxon>
        <taxon>Magnoliopsida</taxon>
        <taxon>eudicotyledons</taxon>
        <taxon>Gunneridae</taxon>
        <taxon>Pentapetalae</taxon>
        <taxon>asterids</taxon>
        <taxon>campanulids</taxon>
        <taxon>Asterales</taxon>
        <taxon>Asteraceae</taxon>
        <taxon>Asteroideae</taxon>
        <taxon>Anthemideae</taxon>
        <taxon>Anthemidinae</taxon>
        <taxon>Tanacetum</taxon>
    </lineage>
</organism>
<feature type="domain" description="Reverse transcriptase Ty1/copia-type" evidence="1">
    <location>
        <begin position="2"/>
        <end position="43"/>
    </location>
</feature>
<reference evidence="2" key="2">
    <citation type="submission" date="2022-01" db="EMBL/GenBank/DDBJ databases">
        <authorList>
            <person name="Yamashiro T."/>
            <person name="Shiraishi A."/>
            <person name="Satake H."/>
            <person name="Nakayama K."/>
        </authorList>
    </citation>
    <scope>NUCLEOTIDE SEQUENCE</scope>
</reference>
<dbReference type="InterPro" id="IPR043502">
    <property type="entry name" value="DNA/RNA_pol_sf"/>
</dbReference>
<sequence length="375" mass="42098">MWLFRHKYNADGTLSRYKARLVANGSTQLAGIDVDETFSPVVKPALSGQDCIHAPTSGFWDLQHPDHVCLLQRSLRDLNWPLKAGFRDGADTAYLLLYVDDIVLTASSSDLLQQIITSLHAEFSMTDLGSLNYFLGISVTRNASGMFLSQQKYATAKVFPLCMTRREPHLSALNRSTVCRAPSPMVTALFLYDVTLVAYSDADWAGWSERRSTLGSSLQKNVGNRDVRFSSLPHEGGMLSYSAGQKRGCSKSVHGMAADNLISKRARSESKPEHCHHHLTMEPSATPPHPKSFMHIMSLLHKYANEDMSLGFWFIVSTLITLEWELAVRSNKRPLRIWKEQMRNDGKSCSFSQLNSQYKLPQSRLDNFVLARPAL</sequence>
<dbReference type="SUPFAM" id="SSF56672">
    <property type="entry name" value="DNA/RNA polymerases"/>
    <property type="match status" value="1"/>
</dbReference>
<accession>A0ABQ5G5J6</accession>
<comment type="caution">
    <text evidence="2">The sequence shown here is derived from an EMBL/GenBank/DDBJ whole genome shotgun (WGS) entry which is preliminary data.</text>
</comment>
<name>A0ABQ5G5J6_9ASTR</name>
<keyword evidence="3" id="KW-1185">Reference proteome</keyword>
<evidence type="ECO:0000313" key="3">
    <source>
        <dbReference type="Proteomes" id="UP001151760"/>
    </source>
</evidence>
<feature type="domain" description="Reverse transcriptase Ty1/copia-type" evidence="1">
    <location>
        <begin position="89"/>
        <end position="163"/>
    </location>
</feature>
<reference evidence="2" key="1">
    <citation type="journal article" date="2022" name="Int. J. Mol. Sci.">
        <title>Draft Genome of Tanacetum Coccineum: Genomic Comparison of Closely Related Tanacetum-Family Plants.</title>
        <authorList>
            <person name="Yamashiro T."/>
            <person name="Shiraishi A."/>
            <person name="Nakayama K."/>
            <person name="Satake H."/>
        </authorList>
    </citation>
    <scope>NUCLEOTIDE SEQUENCE</scope>
</reference>
<dbReference type="Proteomes" id="UP001151760">
    <property type="component" value="Unassembled WGS sequence"/>
</dbReference>
<proteinExistence type="predicted"/>
<protein>
    <submittedName>
        <fullName evidence="2">Ribonuclease H-like domain-containing protein</fullName>
    </submittedName>
</protein>
<dbReference type="InterPro" id="IPR013103">
    <property type="entry name" value="RVT_2"/>
</dbReference>
<dbReference type="EMBL" id="BQNB010018116">
    <property type="protein sequence ID" value="GJT70854.1"/>
    <property type="molecule type" value="Genomic_DNA"/>
</dbReference>
<evidence type="ECO:0000313" key="2">
    <source>
        <dbReference type="EMBL" id="GJT70854.1"/>
    </source>
</evidence>